<name>A0A7V4DER7_9BACT</name>
<reference evidence="2" key="1">
    <citation type="journal article" date="2020" name="mSystems">
        <title>Genome- and Community-Level Interaction Insights into Carbon Utilization and Element Cycling Functions of Hydrothermarchaeota in Hydrothermal Sediment.</title>
        <authorList>
            <person name="Zhou Z."/>
            <person name="Liu Y."/>
            <person name="Xu W."/>
            <person name="Pan J."/>
            <person name="Luo Z.H."/>
            <person name="Li M."/>
        </authorList>
    </citation>
    <scope>NUCLEOTIDE SEQUENCE [LARGE SCALE GENOMIC DNA]</scope>
    <source>
        <strain evidence="2">SpSt-747</strain>
    </source>
</reference>
<dbReference type="InterPro" id="IPR014710">
    <property type="entry name" value="RmlC-like_jellyroll"/>
</dbReference>
<dbReference type="InterPro" id="IPR052538">
    <property type="entry name" value="Flavonoid_dioxygenase-like"/>
</dbReference>
<comment type="caution">
    <text evidence="2">The sequence shown here is derived from an EMBL/GenBank/DDBJ whole genome shotgun (WGS) entry which is preliminary data.</text>
</comment>
<sequence>MVRRESVEIVHERDRTFREGDWGIKYLFRGPHLDCGVVYLKPGTSMGAHYHREVEETFFILEGRGILRVNGQDVPVAAGMALRVEPGERHDLLALDVPLRGIFVKVPYLPEDKVSC</sequence>
<dbReference type="AlphaFoldDB" id="A0A7V4DER7"/>
<dbReference type="InterPro" id="IPR011051">
    <property type="entry name" value="RmlC_Cupin_sf"/>
</dbReference>
<dbReference type="SUPFAM" id="SSF51182">
    <property type="entry name" value="RmlC-like cupins"/>
    <property type="match status" value="1"/>
</dbReference>
<dbReference type="Gene3D" id="2.60.120.10">
    <property type="entry name" value="Jelly Rolls"/>
    <property type="match status" value="1"/>
</dbReference>
<dbReference type="EMBL" id="DTFV01000122">
    <property type="protein sequence ID" value="HGI31334.1"/>
    <property type="molecule type" value="Genomic_DNA"/>
</dbReference>
<gene>
    <name evidence="2" type="ORF">ENV30_08545</name>
</gene>
<feature type="domain" description="Cupin type-2" evidence="1">
    <location>
        <begin position="37"/>
        <end position="92"/>
    </location>
</feature>
<organism evidence="2">
    <name type="scientific">Candidatus Caldatribacterium californiense</name>
    <dbReference type="NCBI Taxonomy" id="1454726"/>
    <lineage>
        <taxon>Bacteria</taxon>
        <taxon>Pseudomonadati</taxon>
        <taxon>Atribacterota</taxon>
        <taxon>Atribacteria</taxon>
        <taxon>Atribacterales</taxon>
        <taxon>Candidatus Caldatribacteriaceae</taxon>
        <taxon>Candidatus Caldatribacterium</taxon>
    </lineage>
</organism>
<protein>
    <submittedName>
        <fullName evidence="2">Cupin domain-containing protein</fullName>
    </submittedName>
</protein>
<proteinExistence type="predicted"/>
<dbReference type="InterPro" id="IPR013096">
    <property type="entry name" value="Cupin_2"/>
</dbReference>
<dbReference type="Pfam" id="PF07883">
    <property type="entry name" value="Cupin_2"/>
    <property type="match status" value="1"/>
</dbReference>
<accession>A0A7V4DER7</accession>
<evidence type="ECO:0000313" key="2">
    <source>
        <dbReference type="EMBL" id="HGI31334.1"/>
    </source>
</evidence>
<evidence type="ECO:0000259" key="1">
    <source>
        <dbReference type="Pfam" id="PF07883"/>
    </source>
</evidence>
<dbReference type="PANTHER" id="PTHR43346:SF1">
    <property type="entry name" value="QUERCETIN 2,3-DIOXYGENASE-RELATED"/>
    <property type="match status" value="1"/>
</dbReference>
<dbReference type="PANTHER" id="PTHR43346">
    <property type="entry name" value="LIGAND BINDING DOMAIN PROTEIN, PUTATIVE (AFU_ORTHOLOGUE AFUA_6G14370)-RELATED"/>
    <property type="match status" value="1"/>
</dbReference>